<evidence type="ECO:0000313" key="2">
    <source>
        <dbReference type="EMBL" id="TNN54518.1"/>
    </source>
</evidence>
<comment type="caution">
    <text evidence="2">The sequence shown here is derived from an EMBL/GenBank/DDBJ whole genome shotgun (WGS) entry which is preliminary data.</text>
</comment>
<gene>
    <name evidence="2" type="ORF">EYF80_035293</name>
</gene>
<dbReference type="Proteomes" id="UP000314294">
    <property type="component" value="Unassembled WGS sequence"/>
</dbReference>
<dbReference type="AlphaFoldDB" id="A0A4Z2GLN7"/>
<name>A0A4Z2GLN7_9TELE</name>
<feature type="region of interest" description="Disordered" evidence="1">
    <location>
        <begin position="95"/>
        <end position="121"/>
    </location>
</feature>
<keyword evidence="3" id="KW-1185">Reference proteome</keyword>
<reference evidence="2 3" key="1">
    <citation type="submission" date="2019-03" db="EMBL/GenBank/DDBJ databases">
        <title>First draft genome of Liparis tanakae, snailfish: a comprehensive survey of snailfish specific genes.</title>
        <authorList>
            <person name="Kim W."/>
            <person name="Song I."/>
            <person name="Jeong J.-H."/>
            <person name="Kim D."/>
            <person name="Kim S."/>
            <person name="Ryu S."/>
            <person name="Song J.Y."/>
            <person name="Lee S.K."/>
        </authorList>
    </citation>
    <scope>NUCLEOTIDE SEQUENCE [LARGE SCALE GENOMIC DNA]</scope>
    <source>
        <tissue evidence="2">Muscle</tissue>
    </source>
</reference>
<sequence>MHWYNTLRSTRGWRLSKENVSLGKGEVQFASAGLPTCRGLLLLSISDSLDSDPLVEEPSFMWTRPTCLAPTGLGGLSPGPALDLPATDSPLAAMRRSRAAVSSARDGAGEDVPGFGSVSER</sequence>
<dbReference type="EMBL" id="SRLO01000482">
    <property type="protein sequence ID" value="TNN54518.1"/>
    <property type="molecule type" value="Genomic_DNA"/>
</dbReference>
<evidence type="ECO:0000313" key="3">
    <source>
        <dbReference type="Proteomes" id="UP000314294"/>
    </source>
</evidence>
<evidence type="ECO:0000256" key="1">
    <source>
        <dbReference type="SAM" id="MobiDB-lite"/>
    </source>
</evidence>
<accession>A0A4Z2GLN7</accession>
<proteinExistence type="predicted"/>
<protein>
    <submittedName>
        <fullName evidence="2">Uncharacterized protein</fullName>
    </submittedName>
</protein>
<organism evidence="2 3">
    <name type="scientific">Liparis tanakae</name>
    <name type="common">Tanaka's snailfish</name>
    <dbReference type="NCBI Taxonomy" id="230148"/>
    <lineage>
        <taxon>Eukaryota</taxon>
        <taxon>Metazoa</taxon>
        <taxon>Chordata</taxon>
        <taxon>Craniata</taxon>
        <taxon>Vertebrata</taxon>
        <taxon>Euteleostomi</taxon>
        <taxon>Actinopterygii</taxon>
        <taxon>Neopterygii</taxon>
        <taxon>Teleostei</taxon>
        <taxon>Neoteleostei</taxon>
        <taxon>Acanthomorphata</taxon>
        <taxon>Eupercaria</taxon>
        <taxon>Perciformes</taxon>
        <taxon>Cottioidei</taxon>
        <taxon>Cottales</taxon>
        <taxon>Liparidae</taxon>
        <taxon>Liparis</taxon>
    </lineage>
</organism>